<dbReference type="InterPro" id="IPR050168">
    <property type="entry name" value="AAA_ATPase_domain"/>
</dbReference>
<reference evidence="2 3" key="1">
    <citation type="submission" date="2018-06" db="EMBL/GenBank/DDBJ databases">
        <authorList>
            <consortium name="Pathogen Informatics"/>
            <person name="Doyle S."/>
        </authorList>
    </citation>
    <scope>NUCLEOTIDE SEQUENCE [LARGE SCALE GENOMIC DNA]</scope>
    <source>
        <strain evidence="2 3">NCTC7908</strain>
    </source>
</reference>
<dbReference type="CDD" id="cd19481">
    <property type="entry name" value="RecA-like_protease"/>
    <property type="match status" value="1"/>
</dbReference>
<proteinExistence type="predicted"/>
<dbReference type="InterPro" id="IPR003959">
    <property type="entry name" value="ATPase_AAA_core"/>
</dbReference>
<feature type="domain" description="AAA+ ATPase" evidence="1">
    <location>
        <begin position="115"/>
        <end position="246"/>
    </location>
</feature>
<dbReference type="PANTHER" id="PTHR23077:SF198">
    <property type="entry name" value="ATP-DEPENDENT ZINC METALLOPROTEASE FTSH"/>
    <property type="match status" value="1"/>
</dbReference>
<evidence type="ECO:0000313" key="3">
    <source>
        <dbReference type="Proteomes" id="UP000248741"/>
    </source>
</evidence>
<dbReference type="InterPro" id="IPR027417">
    <property type="entry name" value="P-loop_NTPase"/>
</dbReference>
<evidence type="ECO:0000259" key="1">
    <source>
        <dbReference type="SMART" id="SM00382"/>
    </source>
</evidence>
<dbReference type="SUPFAM" id="SSF52540">
    <property type="entry name" value="P-loop containing nucleoside triphosphate hydrolases"/>
    <property type="match status" value="1"/>
</dbReference>
<dbReference type="InterPro" id="IPR003593">
    <property type="entry name" value="AAA+_ATPase"/>
</dbReference>
<name>A0ABD7MVW1_CORUL</name>
<dbReference type="AlphaFoldDB" id="A0ABD7MVW1"/>
<gene>
    <name evidence="2" type="primary">ftsH_1</name>
    <name evidence="2" type="ORF">NCTC7908_01830</name>
</gene>
<dbReference type="EMBL" id="LS483400">
    <property type="protein sequence ID" value="SQG52624.1"/>
    <property type="molecule type" value="Genomic_DNA"/>
</dbReference>
<dbReference type="EC" id="3.4.24.-" evidence="2"/>
<dbReference type="SMART" id="SM00382">
    <property type="entry name" value="AAA"/>
    <property type="match status" value="1"/>
</dbReference>
<accession>A0ABD7MVW1</accession>
<dbReference type="GO" id="GO:0016787">
    <property type="term" value="F:hydrolase activity"/>
    <property type="evidence" value="ECO:0007669"/>
    <property type="project" value="UniProtKB-KW"/>
</dbReference>
<keyword evidence="2" id="KW-0378">Hydrolase</keyword>
<sequence>MSGKQIAAMVRSHAQNDGTRLYNLALQAAAREAKQGHTRIAQEIKDAVEIAKQSNVQNVVRLPNALDDFYDIVDTRQPDNKLSQMVLSSAIRDGLARVLSEQRQRDLLEAHGLKPAHKLLFVGPPGTGKTLTAATIAGELRIPLFNVRIDGLLGKHLGDTSNNLRTVFDAMAVVRGVYFFDEFDALAADRAGNDIGEARRILNSLLTMVEEAPSSAIVVAATNHEQLLDQAVSRRFDSVIHYEIPDREQVIEVIYNRLFGRINKEDLYALLSELEGKSQAEIVRIAEHAAKTAVLAGKQAVTESDMRDAIQALHGRT</sequence>
<protein>
    <submittedName>
        <fullName evidence="2">ATPase</fullName>
        <ecNumber evidence="2">3.4.24.-</ecNumber>
    </submittedName>
</protein>
<dbReference type="Proteomes" id="UP000248741">
    <property type="component" value="Chromosome 1"/>
</dbReference>
<dbReference type="RefSeq" id="WP_095075874.1">
    <property type="nucleotide sequence ID" value="NZ_CP068134.1"/>
</dbReference>
<organism evidence="2 3">
    <name type="scientific">Corynebacterium ulcerans</name>
    <dbReference type="NCBI Taxonomy" id="65058"/>
    <lineage>
        <taxon>Bacteria</taxon>
        <taxon>Bacillati</taxon>
        <taxon>Actinomycetota</taxon>
        <taxon>Actinomycetes</taxon>
        <taxon>Mycobacteriales</taxon>
        <taxon>Corynebacteriaceae</taxon>
        <taxon>Corynebacterium</taxon>
    </lineage>
</organism>
<dbReference type="Pfam" id="PF00004">
    <property type="entry name" value="AAA"/>
    <property type="match status" value="1"/>
</dbReference>
<dbReference type="Gene3D" id="3.40.50.300">
    <property type="entry name" value="P-loop containing nucleotide triphosphate hydrolases"/>
    <property type="match status" value="1"/>
</dbReference>
<dbReference type="PANTHER" id="PTHR23077">
    <property type="entry name" value="AAA-FAMILY ATPASE"/>
    <property type="match status" value="1"/>
</dbReference>
<evidence type="ECO:0000313" key="2">
    <source>
        <dbReference type="EMBL" id="SQG52624.1"/>
    </source>
</evidence>